<name>A0A0F7FID9_9CREN</name>
<accession>A0A0F7FID9</accession>
<dbReference type="KEGG" id="thf:MA03_07900"/>
<evidence type="ECO:0000313" key="2">
    <source>
        <dbReference type="Proteomes" id="UP000067434"/>
    </source>
</evidence>
<dbReference type="HOGENOM" id="CLU_1381485_0_0_2"/>
<dbReference type="GeneID" id="25402145"/>
<proteinExistence type="predicted"/>
<reference evidence="1 2" key="1">
    <citation type="journal article" date="2015" name="Stand. Genomic Sci.">
        <title>Complete genome sequence of and proposal of Thermofilum uzonense sp. nov. a novel hyperthermophilic crenarchaeon and emended description of the genus Thermofilum.</title>
        <authorList>
            <person name="Toshchakov S.V."/>
            <person name="Korzhenkov A.A."/>
            <person name="Samarov N.I."/>
            <person name="Mazunin I.O."/>
            <person name="Mozhey O.I."/>
            <person name="Shmyr I.S."/>
            <person name="Derbikova K.S."/>
            <person name="Taranov E.A."/>
            <person name="Dominova I.N."/>
            <person name="Bonch-Osmolovskaya E.A."/>
            <person name="Patrushev M.V."/>
            <person name="Podosokorskaya O.A."/>
            <person name="Kublanov I.V."/>
        </authorList>
    </citation>
    <scope>NUCLEOTIDE SEQUENCE [LARGE SCALE GENOMIC DNA]</scope>
    <source>
        <strain evidence="1 2">1807-2</strain>
    </source>
</reference>
<organism evidence="1 2">
    <name type="scientific">Infirmifilum uzonense</name>
    <dbReference type="NCBI Taxonomy" id="1550241"/>
    <lineage>
        <taxon>Archaea</taxon>
        <taxon>Thermoproteota</taxon>
        <taxon>Thermoprotei</taxon>
        <taxon>Thermofilales</taxon>
        <taxon>Thermofilaceae</taxon>
        <taxon>Infirmifilum</taxon>
    </lineage>
</organism>
<dbReference type="Proteomes" id="UP000067434">
    <property type="component" value="Chromosome"/>
</dbReference>
<protein>
    <submittedName>
        <fullName evidence="1">Uncharacterized protein</fullName>
    </submittedName>
</protein>
<gene>
    <name evidence="1" type="ORF">MA03_07900</name>
</gene>
<dbReference type="RefSeq" id="WP_052884724.1">
    <property type="nucleotide sequence ID" value="NZ_CP009961.1"/>
</dbReference>
<dbReference type="EMBL" id="CP009961">
    <property type="protein sequence ID" value="AKG39170.1"/>
    <property type="molecule type" value="Genomic_DNA"/>
</dbReference>
<sequence length="221" mass="24723">MNTVMKKRFTRSLRAFSPRTDDVLVAVTLENLQSLLLLDLLLDIEKEYNVRIHHLHIGESIPREIEERVSRSPIIASTRLIRLKPKNYTDVKLNVVSNLGQYPSDSLYVLPFTADDLACYFLEELLKANLTGLALEAEARTAYPLYTTTNSEVGQVYRGTSLRAATIRDCDLLQALAGRVALQAFGNFYVEAYVKRRGGARVNVEGEFQGRLGAAGGNEDE</sequence>
<dbReference type="AlphaFoldDB" id="A0A0F7FID9"/>
<dbReference type="PATRIC" id="fig|1550241.5.peg.1640"/>
<dbReference type="OrthoDB" id="31475at2157"/>
<keyword evidence="2" id="KW-1185">Reference proteome</keyword>
<evidence type="ECO:0000313" key="1">
    <source>
        <dbReference type="EMBL" id="AKG39170.1"/>
    </source>
</evidence>